<keyword evidence="3" id="KW-0472">Membrane</keyword>
<dbReference type="VEuPathDB" id="FungiDB:SDRG_10194"/>
<sequence length="281" mass="29336">MRSTLVMWLAAVAAVVLSSTVAAQQQQQELPAGLEDYVKQQLAQAISQDVAQEVARAVAERVAQEQRNRLYSSPPPTSLTPTTTAPTSGSNQPVLSSPAPADAAHIQGELRAIAQQRAELQREQEALNKERTALNEVIAQLQNRSTAPATIAPVAVNASTPVTVSVASTADGIATTTDNDDGGAPWGIIGVCVGLVAAVALVVVGVKKRNEMNDGLETPAEYASGFHTAEAASARESKWGSYEVVTPLDLAGVPPEDPILDDATGVEAPKQLHVRGLEAVL</sequence>
<dbReference type="OrthoDB" id="10483260at2759"/>
<accession>T0Q2F3</accession>
<feature type="transmembrane region" description="Helical" evidence="3">
    <location>
        <begin position="186"/>
        <end position="206"/>
    </location>
</feature>
<feature type="compositionally biased region" description="Low complexity" evidence="2">
    <location>
        <begin position="79"/>
        <end position="90"/>
    </location>
</feature>
<feature type="region of interest" description="Disordered" evidence="2">
    <location>
        <begin position="65"/>
        <end position="101"/>
    </location>
</feature>
<organism evidence="5 6">
    <name type="scientific">Saprolegnia diclina (strain VS20)</name>
    <dbReference type="NCBI Taxonomy" id="1156394"/>
    <lineage>
        <taxon>Eukaryota</taxon>
        <taxon>Sar</taxon>
        <taxon>Stramenopiles</taxon>
        <taxon>Oomycota</taxon>
        <taxon>Saprolegniomycetes</taxon>
        <taxon>Saprolegniales</taxon>
        <taxon>Saprolegniaceae</taxon>
        <taxon>Saprolegnia</taxon>
    </lineage>
</organism>
<dbReference type="InParanoid" id="T0Q2F3"/>
<gene>
    <name evidence="5" type="ORF">SDRG_10194</name>
</gene>
<dbReference type="GeneID" id="19950921"/>
<keyword evidence="4" id="KW-0732">Signal</keyword>
<evidence type="ECO:0000256" key="4">
    <source>
        <dbReference type="SAM" id="SignalP"/>
    </source>
</evidence>
<feature type="signal peptide" evidence="4">
    <location>
        <begin position="1"/>
        <end position="23"/>
    </location>
</feature>
<dbReference type="EMBL" id="JH767165">
    <property type="protein sequence ID" value="EQC31994.1"/>
    <property type="molecule type" value="Genomic_DNA"/>
</dbReference>
<dbReference type="AlphaFoldDB" id="T0Q2F3"/>
<dbReference type="RefSeq" id="XP_008614396.1">
    <property type="nucleotide sequence ID" value="XM_008616174.1"/>
</dbReference>
<evidence type="ECO:0000313" key="5">
    <source>
        <dbReference type="EMBL" id="EQC31994.1"/>
    </source>
</evidence>
<keyword evidence="1" id="KW-0175">Coiled coil</keyword>
<proteinExistence type="predicted"/>
<evidence type="ECO:0000256" key="3">
    <source>
        <dbReference type="SAM" id="Phobius"/>
    </source>
</evidence>
<dbReference type="OMA" id="GAPWGII"/>
<evidence type="ECO:0000256" key="1">
    <source>
        <dbReference type="SAM" id="Coils"/>
    </source>
</evidence>
<dbReference type="Proteomes" id="UP000030762">
    <property type="component" value="Unassembled WGS sequence"/>
</dbReference>
<keyword evidence="3" id="KW-1133">Transmembrane helix</keyword>
<feature type="coiled-coil region" evidence="1">
    <location>
        <begin position="103"/>
        <end position="144"/>
    </location>
</feature>
<protein>
    <submittedName>
        <fullName evidence="5">Uncharacterized protein</fullName>
    </submittedName>
</protein>
<feature type="chain" id="PRO_5004569803" evidence="4">
    <location>
        <begin position="24"/>
        <end position="281"/>
    </location>
</feature>
<reference evidence="5 6" key="1">
    <citation type="submission" date="2012-04" db="EMBL/GenBank/DDBJ databases">
        <title>The Genome Sequence of Saprolegnia declina VS20.</title>
        <authorList>
            <consortium name="The Broad Institute Genome Sequencing Platform"/>
            <person name="Russ C."/>
            <person name="Nusbaum C."/>
            <person name="Tyler B."/>
            <person name="van West P."/>
            <person name="Dieguez-Uribeondo J."/>
            <person name="de Bruijn I."/>
            <person name="Tripathy S."/>
            <person name="Jiang R."/>
            <person name="Young S.K."/>
            <person name="Zeng Q."/>
            <person name="Gargeya S."/>
            <person name="Fitzgerald M."/>
            <person name="Haas B."/>
            <person name="Abouelleil A."/>
            <person name="Alvarado L."/>
            <person name="Arachchi H.M."/>
            <person name="Berlin A."/>
            <person name="Chapman S.B."/>
            <person name="Goldberg J."/>
            <person name="Griggs A."/>
            <person name="Gujja S."/>
            <person name="Hansen M."/>
            <person name="Howarth C."/>
            <person name="Imamovic A."/>
            <person name="Larimer J."/>
            <person name="McCowen C."/>
            <person name="Montmayeur A."/>
            <person name="Murphy C."/>
            <person name="Neiman D."/>
            <person name="Pearson M."/>
            <person name="Priest M."/>
            <person name="Roberts A."/>
            <person name="Saif S."/>
            <person name="Shea T."/>
            <person name="Sisk P."/>
            <person name="Sykes S."/>
            <person name="Wortman J."/>
            <person name="Nusbaum C."/>
            <person name="Birren B."/>
        </authorList>
    </citation>
    <scope>NUCLEOTIDE SEQUENCE [LARGE SCALE GENOMIC DNA]</scope>
    <source>
        <strain evidence="5 6">VS20</strain>
    </source>
</reference>
<evidence type="ECO:0000313" key="6">
    <source>
        <dbReference type="Proteomes" id="UP000030762"/>
    </source>
</evidence>
<keyword evidence="6" id="KW-1185">Reference proteome</keyword>
<keyword evidence="3" id="KW-0812">Transmembrane</keyword>
<evidence type="ECO:0000256" key="2">
    <source>
        <dbReference type="SAM" id="MobiDB-lite"/>
    </source>
</evidence>
<name>T0Q2F3_SAPDV</name>